<evidence type="ECO:0000256" key="2">
    <source>
        <dbReference type="ARBA" id="ARBA00005745"/>
    </source>
</evidence>
<feature type="domain" description="Type II secretion system protein GspF" evidence="9">
    <location>
        <begin position="68"/>
        <end position="191"/>
    </location>
</feature>
<comment type="caution">
    <text evidence="10">The sequence shown here is derived from an EMBL/GenBank/DDBJ whole genome shotgun (WGS) entry which is preliminary data.</text>
</comment>
<dbReference type="Gene3D" id="1.20.81.30">
    <property type="entry name" value="Type II secretion system (T2SS), domain F"/>
    <property type="match status" value="2"/>
</dbReference>
<comment type="subcellular location">
    <subcellularLocation>
        <location evidence="1">Cell inner membrane</location>
        <topology evidence="1">Multi-pass membrane protein</topology>
    </subcellularLocation>
</comment>
<evidence type="ECO:0000256" key="3">
    <source>
        <dbReference type="ARBA" id="ARBA00022475"/>
    </source>
</evidence>
<evidence type="ECO:0000259" key="9">
    <source>
        <dbReference type="Pfam" id="PF00482"/>
    </source>
</evidence>
<dbReference type="PANTHER" id="PTHR30012:SF7">
    <property type="entry name" value="PROTEIN TRANSPORT PROTEIN HOFC HOMOLOG"/>
    <property type="match status" value="1"/>
</dbReference>
<keyword evidence="6 8" id="KW-1133">Transmembrane helix</keyword>
<dbReference type="Proteomes" id="UP000885797">
    <property type="component" value="Unassembled WGS sequence"/>
</dbReference>
<evidence type="ECO:0000256" key="6">
    <source>
        <dbReference type="ARBA" id="ARBA00022989"/>
    </source>
</evidence>
<protein>
    <submittedName>
        <fullName evidence="10">Type II secretion system F family protein</fullName>
    </submittedName>
</protein>
<evidence type="ECO:0000256" key="7">
    <source>
        <dbReference type="ARBA" id="ARBA00023136"/>
    </source>
</evidence>
<keyword evidence="5 8" id="KW-0812">Transmembrane</keyword>
<sequence>MPIYIWQGVTPSGEKKKGEIEAKDERAAQVLLRRQRIRITKIKQKPKDLLENVSLFQPGVKTKDVVVFTRQLSTMIDAGLPLVQGLDALASQQENKTFKKILQEIKQDVESGSTFADALKKHPKIFDRLYCNMVQAGEMGGILDEVMARLASYMEKAEALKRRVKGAMMYPAIVLTIAIVVLTIILIFVIPVFQKMFAESGHALPVPTQIVINLSEFVKAYILYIIGAMFALAVAIKKFHQTEKGARIIDRWVLKAPVFGPLLKKVSVAKFTRTLGTLLNSGVPIIESLNVA</sequence>
<dbReference type="GO" id="GO:0015628">
    <property type="term" value="P:protein secretion by the type II secretion system"/>
    <property type="evidence" value="ECO:0007669"/>
    <property type="project" value="TreeGrafter"/>
</dbReference>
<dbReference type="GO" id="GO:0005886">
    <property type="term" value="C:plasma membrane"/>
    <property type="evidence" value="ECO:0007669"/>
    <property type="project" value="UniProtKB-SubCell"/>
</dbReference>
<dbReference type="InterPro" id="IPR042094">
    <property type="entry name" value="T2SS_GspF_sf"/>
</dbReference>
<keyword evidence="3" id="KW-1003">Cell membrane</keyword>
<feature type="transmembrane region" description="Helical" evidence="8">
    <location>
        <begin position="221"/>
        <end position="239"/>
    </location>
</feature>
<accession>A0A7V2SYM0</accession>
<dbReference type="FunFam" id="1.20.81.30:FF:000001">
    <property type="entry name" value="Type II secretion system protein F"/>
    <property type="match status" value="1"/>
</dbReference>
<evidence type="ECO:0000313" key="10">
    <source>
        <dbReference type="EMBL" id="HFC46622.1"/>
    </source>
</evidence>
<dbReference type="EMBL" id="DRND01000162">
    <property type="protein sequence ID" value="HFC46622.1"/>
    <property type="molecule type" value="Genomic_DNA"/>
</dbReference>
<evidence type="ECO:0000256" key="8">
    <source>
        <dbReference type="SAM" id="Phobius"/>
    </source>
</evidence>
<organism evidence="10">
    <name type="scientific">Dissulfuribacter thermophilus</name>
    <dbReference type="NCBI Taxonomy" id="1156395"/>
    <lineage>
        <taxon>Bacteria</taxon>
        <taxon>Pseudomonadati</taxon>
        <taxon>Thermodesulfobacteriota</taxon>
        <taxon>Dissulfuribacteria</taxon>
        <taxon>Dissulfuribacterales</taxon>
        <taxon>Dissulfuribacteraceae</taxon>
        <taxon>Dissulfuribacter</taxon>
    </lineage>
</organism>
<comment type="similarity">
    <text evidence="2">Belongs to the GSP F family.</text>
</comment>
<reference evidence="10" key="1">
    <citation type="journal article" date="2020" name="mSystems">
        <title>Genome- and Community-Level Interaction Insights into Carbon Utilization and Element Cycling Functions of Hydrothermarchaeota in Hydrothermal Sediment.</title>
        <authorList>
            <person name="Zhou Z."/>
            <person name="Liu Y."/>
            <person name="Xu W."/>
            <person name="Pan J."/>
            <person name="Luo Z.H."/>
            <person name="Li M."/>
        </authorList>
    </citation>
    <scope>NUCLEOTIDE SEQUENCE [LARGE SCALE GENOMIC DNA]</scope>
    <source>
        <strain evidence="10">HyVt-503</strain>
    </source>
</reference>
<dbReference type="Pfam" id="PF00482">
    <property type="entry name" value="T2SSF"/>
    <property type="match status" value="1"/>
</dbReference>
<dbReference type="InterPro" id="IPR003004">
    <property type="entry name" value="GspF/PilC"/>
</dbReference>
<feature type="non-terminal residue" evidence="10">
    <location>
        <position position="292"/>
    </location>
</feature>
<evidence type="ECO:0000256" key="4">
    <source>
        <dbReference type="ARBA" id="ARBA00022519"/>
    </source>
</evidence>
<feature type="transmembrane region" description="Helical" evidence="8">
    <location>
        <begin position="170"/>
        <end position="193"/>
    </location>
</feature>
<name>A0A7V2SYM0_9BACT</name>
<dbReference type="PRINTS" id="PR00812">
    <property type="entry name" value="BCTERIALGSPF"/>
</dbReference>
<keyword evidence="7 8" id="KW-0472">Membrane</keyword>
<dbReference type="InterPro" id="IPR018076">
    <property type="entry name" value="T2SS_GspF_dom"/>
</dbReference>
<evidence type="ECO:0000256" key="1">
    <source>
        <dbReference type="ARBA" id="ARBA00004429"/>
    </source>
</evidence>
<evidence type="ECO:0000256" key="5">
    <source>
        <dbReference type="ARBA" id="ARBA00022692"/>
    </source>
</evidence>
<proteinExistence type="inferred from homology"/>
<dbReference type="AlphaFoldDB" id="A0A7V2SYM0"/>
<dbReference type="PANTHER" id="PTHR30012">
    <property type="entry name" value="GENERAL SECRETION PATHWAY PROTEIN"/>
    <property type="match status" value="1"/>
</dbReference>
<gene>
    <name evidence="10" type="ORF">ENJ63_01935</name>
</gene>
<keyword evidence="4" id="KW-0997">Cell inner membrane</keyword>